<comment type="caution">
    <text evidence="1">The sequence shown here is derived from an EMBL/GenBank/DDBJ whole genome shotgun (WGS) entry which is preliminary data.</text>
</comment>
<proteinExistence type="predicted"/>
<protein>
    <submittedName>
        <fullName evidence="1">Uncharacterized protein</fullName>
    </submittedName>
</protein>
<keyword evidence="2" id="KW-1185">Reference proteome</keyword>
<dbReference type="AlphaFoldDB" id="A0A9P6QYS1"/>
<dbReference type="Proteomes" id="UP000823405">
    <property type="component" value="Unassembled WGS sequence"/>
</dbReference>
<organism evidence="1 2">
    <name type="scientific">Linnemannia gamsii</name>
    <dbReference type="NCBI Taxonomy" id="64522"/>
    <lineage>
        <taxon>Eukaryota</taxon>
        <taxon>Fungi</taxon>
        <taxon>Fungi incertae sedis</taxon>
        <taxon>Mucoromycota</taxon>
        <taxon>Mortierellomycotina</taxon>
        <taxon>Mortierellomycetes</taxon>
        <taxon>Mortierellales</taxon>
        <taxon>Mortierellaceae</taxon>
        <taxon>Linnemannia</taxon>
    </lineage>
</organism>
<name>A0A9P6QYS1_9FUNG</name>
<dbReference type="EMBL" id="JAAAIN010001536">
    <property type="protein sequence ID" value="KAG0302228.1"/>
    <property type="molecule type" value="Genomic_DNA"/>
</dbReference>
<dbReference type="OrthoDB" id="2424459at2759"/>
<evidence type="ECO:0000313" key="1">
    <source>
        <dbReference type="EMBL" id="KAG0302228.1"/>
    </source>
</evidence>
<gene>
    <name evidence="1" type="ORF">BGZ97_002443</name>
</gene>
<accession>A0A9P6QYS1</accession>
<reference evidence="1" key="1">
    <citation type="journal article" date="2020" name="Fungal Divers.">
        <title>Resolving the Mortierellaceae phylogeny through synthesis of multi-gene phylogenetics and phylogenomics.</title>
        <authorList>
            <person name="Vandepol N."/>
            <person name="Liber J."/>
            <person name="Desiro A."/>
            <person name="Na H."/>
            <person name="Kennedy M."/>
            <person name="Barry K."/>
            <person name="Grigoriev I.V."/>
            <person name="Miller A.N."/>
            <person name="O'Donnell K."/>
            <person name="Stajich J.E."/>
            <person name="Bonito G."/>
        </authorList>
    </citation>
    <scope>NUCLEOTIDE SEQUENCE</scope>
    <source>
        <strain evidence="1">NVP60</strain>
    </source>
</reference>
<sequence>MVYEHTPQVHAQAFRAVHKSYKPSTITCVDPDDIIYIGCHTDPYTHINFILWSDIEQAFGEALFVRSRTILLPYLKGSDYRPLEPKRIAAVPDMVLDVVMGGELVALTKVAYPNKAQAQASQPNFLHIDYTLKAPLKMSKAVVAPKK</sequence>
<evidence type="ECO:0000313" key="2">
    <source>
        <dbReference type="Proteomes" id="UP000823405"/>
    </source>
</evidence>